<keyword evidence="11" id="KW-0012">Acyltransferase</keyword>
<comment type="similarity">
    <text evidence="10">Belongs to the PlsY family.</text>
</comment>
<keyword evidence="9 10" id="KW-1208">Phospholipid metabolism</keyword>
<protein>
    <recommendedName>
        <fullName evidence="10">Glycerol-3-phosphate acyltransferase</fullName>
    </recommendedName>
    <alternativeName>
        <fullName evidence="10">Acyl-PO4 G3P acyltransferase</fullName>
    </alternativeName>
    <alternativeName>
        <fullName evidence="10">Acyl-phosphate--glycerol-3-phosphate acyltransferase</fullName>
    </alternativeName>
    <alternativeName>
        <fullName evidence="10">G3P acyltransferase</fullName>
        <shortName evidence="10">GPAT</shortName>
        <ecNumber evidence="10">2.3.1.275</ecNumber>
    </alternativeName>
    <alternativeName>
        <fullName evidence="10">Lysophosphatidic acid synthase</fullName>
        <shortName evidence="10">LPA synthase</shortName>
    </alternativeName>
</protein>
<comment type="subcellular location">
    <subcellularLocation>
        <location evidence="10">Cell membrane</location>
        <topology evidence="10">Multi-pass membrane protein</topology>
    </subcellularLocation>
</comment>
<evidence type="ECO:0000256" key="6">
    <source>
        <dbReference type="ARBA" id="ARBA00023098"/>
    </source>
</evidence>
<feature type="transmembrane region" description="Helical" evidence="10">
    <location>
        <begin position="173"/>
        <end position="190"/>
    </location>
</feature>
<dbReference type="NCBIfam" id="TIGR00023">
    <property type="entry name" value="glycerol-3-phosphate 1-O-acyltransferase PlsY"/>
    <property type="match status" value="1"/>
</dbReference>
<evidence type="ECO:0000256" key="1">
    <source>
        <dbReference type="ARBA" id="ARBA00022475"/>
    </source>
</evidence>
<comment type="catalytic activity">
    <reaction evidence="10">
        <text>an acyl phosphate + sn-glycerol 3-phosphate = a 1-acyl-sn-glycero-3-phosphate + phosphate</text>
        <dbReference type="Rhea" id="RHEA:34075"/>
        <dbReference type="ChEBI" id="CHEBI:43474"/>
        <dbReference type="ChEBI" id="CHEBI:57597"/>
        <dbReference type="ChEBI" id="CHEBI:57970"/>
        <dbReference type="ChEBI" id="CHEBI:59918"/>
        <dbReference type="EC" id="2.3.1.275"/>
    </reaction>
</comment>
<evidence type="ECO:0000313" key="12">
    <source>
        <dbReference type="Proteomes" id="UP001299235"/>
    </source>
</evidence>
<keyword evidence="5 10" id="KW-1133">Transmembrane helix</keyword>
<dbReference type="Proteomes" id="UP001299235">
    <property type="component" value="Unassembled WGS sequence"/>
</dbReference>
<evidence type="ECO:0000256" key="5">
    <source>
        <dbReference type="ARBA" id="ARBA00022989"/>
    </source>
</evidence>
<dbReference type="Pfam" id="PF02660">
    <property type="entry name" value="G3P_acyltransf"/>
    <property type="match status" value="1"/>
</dbReference>
<reference evidence="11 12" key="1">
    <citation type="submission" date="2021-10" db="EMBL/GenBank/DDBJ databases">
        <title>Anaerobic single-cell dispensing facilitates the cultivation of human gut bacteria.</title>
        <authorList>
            <person name="Afrizal A."/>
        </authorList>
    </citation>
    <scope>NUCLEOTIDE SEQUENCE [LARGE SCALE GENOMIC DNA]</scope>
    <source>
        <strain evidence="11 12">CLA-AA-H246</strain>
    </source>
</reference>
<proteinExistence type="inferred from homology"/>
<evidence type="ECO:0000256" key="4">
    <source>
        <dbReference type="ARBA" id="ARBA00022692"/>
    </source>
</evidence>
<feature type="transmembrane region" description="Helical" evidence="10">
    <location>
        <begin position="51"/>
        <end position="74"/>
    </location>
</feature>
<keyword evidence="7 10" id="KW-0472">Membrane</keyword>
<evidence type="ECO:0000256" key="10">
    <source>
        <dbReference type="HAMAP-Rule" id="MF_01043"/>
    </source>
</evidence>
<dbReference type="PANTHER" id="PTHR30309:SF0">
    <property type="entry name" value="GLYCEROL-3-PHOSPHATE ACYLTRANSFERASE-RELATED"/>
    <property type="match status" value="1"/>
</dbReference>
<evidence type="ECO:0000256" key="9">
    <source>
        <dbReference type="ARBA" id="ARBA00023264"/>
    </source>
</evidence>
<keyword evidence="1 10" id="KW-1003">Cell membrane</keyword>
<dbReference type="EMBL" id="JAJEQE010000011">
    <property type="protein sequence ID" value="MCC2148629.1"/>
    <property type="molecule type" value="Genomic_DNA"/>
</dbReference>
<feature type="transmembrane region" description="Helical" evidence="10">
    <location>
        <begin position="111"/>
        <end position="135"/>
    </location>
</feature>
<keyword evidence="8 10" id="KW-0594">Phospholipid biosynthesis</keyword>
<keyword evidence="2 10" id="KW-0444">Lipid biosynthesis</keyword>
<keyword evidence="12" id="KW-1185">Reference proteome</keyword>
<keyword evidence="6 10" id="KW-0443">Lipid metabolism</keyword>
<dbReference type="GO" id="GO:0004366">
    <property type="term" value="F:glycerol-3-phosphate O-acyltransferase activity"/>
    <property type="evidence" value="ECO:0007669"/>
    <property type="project" value="UniProtKB-EC"/>
</dbReference>
<keyword evidence="4 10" id="KW-0812">Transmembrane</keyword>
<comment type="pathway">
    <text evidence="10">Lipid metabolism; phospholipid metabolism.</text>
</comment>
<organism evidence="11 12">
    <name type="scientific">Hominisplanchenecus faecis</name>
    <dbReference type="NCBI Taxonomy" id="2885351"/>
    <lineage>
        <taxon>Bacteria</taxon>
        <taxon>Bacillati</taxon>
        <taxon>Bacillota</taxon>
        <taxon>Clostridia</taxon>
        <taxon>Lachnospirales</taxon>
        <taxon>Lachnospiraceae</taxon>
        <taxon>Hominisplanchenecus</taxon>
    </lineage>
</organism>
<dbReference type="SMART" id="SM01207">
    <property type="entry name" value="G3P_acyltransf"/>
    <property type="match status" value="1"/>
</dbReference>
<evidence type="ECO:0000313" key="11">
    <source>
        <dbReference type="EMBL" id="MCC2148629.1"/>
    </source>
</evidence>
<evidence type="ECO:0000256" key="3">
    <source>
        <dbReference type="ARBA" id="ARBA00022679"/>
    </source>
</evidence>
<feature type="transmembrane region" description="Helical" evidence="10">
    <location>
        <begin position="142"/>
        <end position="161"/>
    </location>
</feature>
<sequence>MIRLLCLAIGYLFGLFQTSYILGRVHGIDIREYGSHNAGTTNMLRTMGLKAGLLTFAGDCSKCILAVVLVRVIFGKTHADILPLLEFYAAAGTILGHNYPFYLGFRGGKGIAATAGLVLSVNWIMAICGIITFFTTFFMTHYVSLGSLLVYVGIVIEVIILGQNGFFHMTQPHLYELYAVAIFLAVLAFWKHRENIKRLLSGTERKTYLSSKNKKK</sequence>
<dbReference type="InterPro" id="IPR003811">
    <property type="entry name" value="G3P_acylTferase_PlsY"/>
</dbReference>
<comment type="caution">
    <text evidence="11">The sequence shown here is derived from an EMBL/GenBank/DDBJ whole genome shotgun (WGS) entry which is preliminary data.</text>
</comment>
<dbReference type="HAMAP" id="MF_01043">
    <property type="entry name" value="PlsY"/>
    <property type="match status" value="1"/>
</dbReference>
<name>A0ABS8EUJ0_9FIRM</name>
<accession>A0ABS8EUJ0</accession>
<comment type="subunit">
    <text evidence="10">Probably interacts with PlsX.</text>
</comment>
<dbReference type="RefSeq" id="WP_248834999.1">
    <property type="nucleotide sequence ID" value="NZ_JAJEQE010000011.1"/>
</dbReference>
<comment type="function">
    <text evidence="10">Catalyzes the transfer of an acyl group from acyl-phosphate (acyl-PO(4)) to glycerol-3-phosphate (G3P) to form lysophosphatidic acid (LPA). This enzyme utilizes acyl-phosphate as fatty acyl donor, but not acyl-CoA or acyl-ACP.</text>
</comment>
<feature type="transmembrane region" description="Helical" evidence="10">
    <location>
        <begin position="81"/>
        <end position="99"/>
    </location>
</feature>
<evidence type="ECO:0000256" key="8">
    <source>
        <dbReference type="ARBA" id="ARBA00023209"/>
    </source>
</evidence>
<dbReference type="PANTHER" id="PTHR30309">
    <property type="entry name" value="INNER MEMBRANE PROTEIN YGIH"/>
    <property type="match status" value="1"/>
</dbReference>
<dbReference type="EC" id="2.3.1.275" evidence="10"/>
<gene>
    <name evidence="10 11" type="primary">plsY</name>
    <name evidence="11" type="ORF">LKD42_05075</name>
</gene>
<evidence type="ECO:0000256" key="7">
    <source>
        <dbReference type="ARBA" id="ARBA00023136"/>
    </source>
</evidence>
<keyword evidence="3 10" id="KW-0808">Transferase</keyword>
<evidence type="ECO:0000256" key="2">
    <source>
        <dbReference type="ARBA" id="ARBA00022516"/>
    </source>
</evidence>